<accession>A0A135L7V2</accession>
<dbReference type="GO" id="GO:0004371">
    <property type="term" value="F:glycerone kinase activity"/>
    <property type="evidence" value="ECO:0007669"/>
    <property type="project" value="InterPro"/>
</dbReference>
<dbReference type="PROSITE" id="PS51480">
    <property type="entry name" value="DHAL"/>
    <property type="match status" value="1"/>
</dbReference>
<dbReference type="NCBIfam" id="TIGR02365">
    <property type="entry name" value="dha_L_ycgS"/>
    <property type="match status" value="1"/>
</dbReference>
<evidence type="ECO:0000256" key="3">
    <source>
        <dbReference type="ARBA" id="ARBA00012095"/>
    </source>
</evidence>
<dbReference type="FunFam" id="1.25.40.340:FF:000002">
    <property type="entry name" value="Dihydroxyacetone kinase, L subunit"/>
    <property type="match status" value="1"/>
</dbReference>
<evidence type="ECO:0000256" key="8">
    <source>
        <dbReference type="ARBA" id="ARBA00055771"/>
    </source>
</evidence>
<dbReference type="Gene3D" id="1.25.40.340">
    <property type="match status" value="1"/>
</dbReference>
<dbReference type="STRING" id="1413211.U473_08615"/>
<feature type="domain" description="DhaL" evidence="9">
    <location>
        <begin position="5"/>
        <end position="200"/>
    </location>
</feature>
<comment type="subunit">
    <text evidence="7">Homodimer. The dihydroxyacetone kinase complex is composed of a homodimer of DhaM, a homodimer of DhaK and the subunit DhaL.</text>
</comment>
<comment type="caution">
    <text evidence="10">The sequence shown here is derived from an EMBL/GenBank/DDBJ whole genome shotgun (WGS) entry which is preliminary data.</text>
</comment>
<evidence type="ECO:0000313" key="11">
    <source>
        <dbReference type="Proteomes" id="UP000070352"/>
    </source>
</evidence>
<reference evidence="10 11" key="1">
    <citation type="submission" date="2016-02" db="EMBL/GenBank/DDBJ databases">
        <title>Draft Genome for Tepidibacillus decaturensis nov. sp. Strain Z9, an Anaerobic, Moderately Thermophilic and Heterotrophic Bacterium from Deep Subsurface of the Illinois Basin, USA.</title>
        <authorList>
            <person name="Dong Y."/>
            <person name="Chang J.Y."/>
            <person name="Sanford R."/>
            <person name="Fouke B.W."/>
        </authorList>
    </citation>
    <scope>NUCLEOTIDE SEQUENCE [LARGE SCALE GENOMIC DNA]</scope>
    <source>
        <strain evidence="10 11">Z9</strain>
    </source>
</reference>
<evidence type="ECO:0000256" key="5">
    <source>
        <dbReference type="ARBA" id="ARBA00022777"/>
    </source>
</evidence>
<dbReference type="InterPro" id="IPR050861">
    <property type="entry name" value="Dihydroxyacetone_Kinase"/>
</dbReference>
<dbReference type="RefSeq" id="WP_068727573.1">
    <property type="nucleotide sequence ID" value="NZ_LSKU01000001.1"/>
</dbReference>
<proteinExistence type="predicted"/>
<comment type="catalytic activity">
    <reaction evidence="1">
        <text>dihydroxyacetone + phosphoenolpyruvate = dihydroxyacetone phosphate + pyruvate</text>
        <dbReference type="Rhea" id="RHEA:18381"/>
        <dbReference type="ChEBI" id="CHEBI:15361"/>
        <dbReference type="ChEBI" id="CHEBI:16016"/>
        <dbReference type="ChEBI" id="CHEBI:57642"/>
        <dbReference type="ChEBI" id="CHEBI:58702"/>
        <dbReference type="EC" id="2.7.1.121"/>
    </reaction>
</comment>
<comment type="function">
    <text evidence="8">ADP-binding subunit of the dihydroxyacetone kinase, which is responsible for the phosphoenolpyruvate (PEP)-dependent phosphorylation of dihydroxyacetone. DhaL-ADP is converted to DhaL-ATP via a phosphoryl group transfer from DhaM and transmits it to dihydroxyacetone binds to DhaK.</text>
</comment>
<dbReference type="InterPro" id="IPR036117">
    <property type="entry name" value="DhaL_dom_sf"/>
</dbReference>
<sequence>MIHIEQIIRWINRASEKIQTQKEYLTQLDQEIGDGDHGINLSRGFQEVTKKITLKNYQEIGSLFQDISMVLISKVGGASGPLYGTAFMKAASICKGKEELTMDDFANLLEEAVNGLKLRGKAQVGDKTMLDVWEPIARFVREQGETLDWQQLMETSKKYMENTKHLQANKGRAAYLGPRSIGHLDPGAVSSHFLFESLCLTMLESGDE</sequence>
<dbReference type="GO" id="GO:0019563">
    <property type="term" value="P:glycerol catabolic process"/>
    <property type="evidence" value="ECO:0007669"/>
    <property type="project" value="TreeGrafter"/>
</dbReference>
<evidence type="ECO:0000256" key="6">
    <source>
        <dbReference type="ARBA" id="ARBA00022798"/>
    </source>
</evidence>
<protein>
    <recommendedName>
        <fullName evidence="3">phosphoenolpyruvate--glycerone phosphotransferase</fullName>
        <ecNumber evidence="3">2.7.1.121</ecNumber>
    </recommendedName>
</protein>
<keyword evidence="11" id="KW-1185">Reference proteome</keyword>
<evidence type="ECO:0000313" key="10">
    <source>
        <dbReference type="EMBL" id="KXG45058.1"/>
    </source>
</evidence>
<dbReference type="GO" id="GO:0047324">
    <property type="term" value="F:phosphoenolpyruvate-glycerone phosphotransferase activity"/>
    <property type="evidence" value="ECO:0007669"/>
    <property type="project" value="UniProtKB-EC"/>
</dbReference>
<dbReference type="InterPro" id="IPR004007">
    <property type="entry name" value="DhaL_dom"/>
</dbReference>
<dbReference type="PANTHER" id="PTHR28629">
    <property type="entry name" value="TRIOKINASE/FMN CYCLASE"/>
    <property type="match status" value="1"/>
</dbReference>
<keyword evidence="5 10" id="KW-0418">Kinase</keyword>
<dbReference type="EC" id="2.7.1.121" evidence="3"/>
<organism evidence="10 11">
    <name type="scientific">Tepidibacillus decaturensis</name>
    <dbReference type="NCBI Taxonomy" id="1413211"/>
    <lineage>
        <taxon>Bacteria</taxon>
        <taxon>Bacillati</taxon>
        <taxon>Bacillota</taxon>
        <taxon>Bacilli</taxon>
        <taxon>Bacillales</taxon>
        <taxon>Bacillaceae</taxon>
        <taxon>Tepidibacillus</taxon>
    </lineage>
</organism>
<dbReference type="SUPFAM" id="SSF101473">
    <property type="entry name" value="DhaL-like"/>
    <property type="match status" value="1"/>
</dbReference>
<dbReference type="PANTHER" id="PTHR28629:SF4">
    <property type="entry name" value="TRIOKINASE_FMN CYCLASE"/>
    <property type="match status" value="1"/>
</dbReference>
<evidence type="ECO:0000259" key="9">
    <source>
        <dbReference type="PROSITE" id="PS51480"/>
    </source>
</evidence>
<comment type="pathway">
    <text evidence="2">Polyol metabolism; glycerol degradation.</text>
</comment>
<keyword evidence="6" id="KW-0319">Glycerol metabolism</keyword>
<name>A0A135L7V2_9BACI</name>
<dbReference type="Proteomes" id="UP000070352">
    <property type="component" value="Unassembled WGS sequence"/>
</dbReference>
<dbReference type="EMBL" id="LSKU01000001">
    <property type="protein sequence ID" value="KXG45058.1"/>
    <property type="molecule type" value="Genomic_DNA"/>
</dbReference>
<dbReference type="SMART" id="SM01120">
    <property type="entry name" value="Dak2"/>
    <property type="match status" value="1"/>
</dbReference>
<evidence type="ECO:0000256" key="4">
    <source>
        <dbReference type="ARBA" id="ARBA00022679"/>
    </source>
</evidence>
<evidence type="ECO:0000256" key="1">
    <source>
        <dbReference type="ARBA" id="ARBA00001113"/>
    </source>
</evidence>
<evidence type="ECO:0000256" key="2">
    <source>
        <dbReference type="ARBA" id="ARBA00004745"/>
    </source>
</evidence>
<gene>
    <name evidence="10" type="ORF">U473_08615</name>
</gene>
<dbReference type="GO" id="GO:0005829">
    <property type="term" value="C:cytosol"/>
    <property type="evidence" value="ECO:0007669"/>
    <property type="project" value="TreeGrafter"/>
</dbReference>
<keyword evidence="4" id="KW-0808">Transferase</keyword>
<dbReference type="AlphaFoldDB" id="A0A135L7V2"/>
<dbReference type="InterPro" id="IPR012737">
    <property type="entry name" value="DhaK_L_YcgS"/>
</dbReference>
<evidence type="ECO:0000256" key="7">
    <source>
        <dbReference type="ARBA" id="ARBA00046577"/>
    </source>
</evidence>
<dbReference type="Pfam" id="PF02734">
    <property type="entry name" value="Dak2"/>
    <property type="match status" value="1"/>
</dbReference>